<accession>A0A379F0K1</accession>
<evidence type="ECO:0000313" key="3">
    <source>
        <dbReference type="Proteomes" id="UP000249852"/>
    </source>
</evidence>
<protein>
    <submittedName>
        <fullName evidence="2">Uncharacterized protein</fullName>
    </submittedName>
</protein>
<evidence type="ECO:0000313" key="2">
    <source>
        <dbReference type="EMBL" id="SUC12161.1"/>
    </source>
</evidence>
<dbReference type="GeneID" id="78570471"/>
<gene>
    <name evidence="1" type="ORF">BC673_10488</name>
    <name evidence="2" type="ORF">NCTC13043_00756</name>
</gene>
<name>A0A379F0K1_9BACT</name>
<dbReference type="RefSeq" id="WP_006045285.1">
    <property type="nucleotide sequence ID" value="NZ_CAKAQN010000004.1"/>
</dbReference>
<dbReference type="EMBL" id="QLTQ01000004">
    <property type="protein sequence ID" value="RAS47037.1"/>
    <property type="molecule type" value="Genomic_DNA"/>
</dbReference>
<proteinExistence type="predicted"/>
<keyword evidence="3" id="KW-1185">Reference proteome</keyword>
<dbReference type="AlphaFoldDB" id="A0A379F0K1"/>
<sequence length="130" mass="15223">MEELRLAIRQYFESRKKLQNCLLNIETNKTDKAALSESLLLIINDSSFEAKAFELLLHTNADEAKRHINLFYLQGSPQQKTRFKGELDIMLDDYRCILGEMEFKKLIDSLPKENKEFYAIKEAIEFAQSE</sequence>
<evidence type="ECO:0000313" key="4">
    <source>
        <dbReference type="Proteomes" id="UP000254235"/>
    </source>
</evidence>
<evidence type="ECO:0000313" key="1">
    <source>
        <dbReference type="EMBL" id="RAS47037.1"/>
    </source>
</evidence>
<dbReference type="EMBL" id="UGTP01000001">
    <property type="protein sequence ID" value="SUC12161.1"/>
    <property type="molecule type" value="Genomic_DNA"/>
</dbReference>
<dbReference type="Proteomes" id="UP000254235">
    <property type="component" value="Unassembled WGS sequence"/>
</dbReference>
<reference evidence="2 4" key="2">
    <citation type="submission" date="2018-06" db="EMBL/GenBank/DDBJ databases">
        <authorList>
            <consortium name="Pathogen Informatics"/>
            <person name="Doyle S."/>
        </authorList>
    </citation>
    <scope>NUCLEOTIDE SEQUENCE [LARGE SCALE GENOMIC DNA]</scope>
    <source>
        <strain evidence="2 4">NCTC13043</strain>
    </source>
</reference>
<dbReference type="Proteomes" id="UP000249852">
    <property type="component" value="Unassembled WGS sequence"/>
</dbReference>
<organism evidence="2 4">
    <name type="scientific">Prevotella pallens</name>
    <dbReference type="NCBI Taxonomy" id="60133"/>
    <lineage>
        <taxon>Bacteria</taxon>
        <taxon>Pseudomonadati</taxon>
        <taxon>Bacteroidota</taxon>
        <taxon>Bacteroidia</taxon>
        <taxon>Bacteroidales</taxon>
        <taxon>Prevotellaceae</taxon>
        <taxon>Prevotella</taxon>
    </lineage>
</organism>
<reference evidence="1 3" key="1">
    <citation type="submission" date="2018-06" db="EMBL/GenBank/DDBJ databases">
        <title>Genomic Encyclopedia of Archaeal and Bacterial Type Strains, Phase II (KMG-II): from individual species to whole genera.</title>
        <authorList>
            <person name="Goeker M."/>
        </authorList>
    </citation>
    <scope>NUCLEOTIDE SEQUENCE [LARGE SCALE GENOMIC DNA]</scope>
    <source>
        <strain evidence="1 3">DSM 18710</strain>
    </source>
</reference>
<dbReference type="OrthoDB" id="1081500at2"/>